<dbReference type="EMBL" id="ML996110">
    <property type="protein sequence ID" value="KAF2738263.1"/>
    <property type="molecule type" value="Genomic_DNA"/>
</dbReference>
<evidence type="ECO:0000256" key="4">
    <source>
        <dbReference type="ARBA" id="ARBA00022989"/>
    </source>
</evidence>
<dbReference type="FunFam" id="1.20.1250.20:FF:000068">
    <property type="entry name" value="MFS general substrate transporter"/>
    <property type="match status" value="1"/>
</dbReference>
<evidence type="ECO:0000256" key="1">
    <source>
        <dbReference type="ARBA" id="ARBA00004141"/>
    </source>
</evidence>
<dbReference type="PROSITE" id="PS50850">
    <property type="entry name" value="MFS"/>
    <property type="match status" value="1"/>
</dbReference>
<proteinExistence type="predicted"/>
<dbReference type="CDD" id="cd17327">
    <property type="entry name" value="MFS_FEN2_like"/>
    <property type="match status" value="1"/>
</dbReference>
<dbReference type="Pfam" id="PF07690">
    <property type="entry name" value="MFS_1"/>
    <property type="match status" value="1"/>
</dbReference>
<feature type="transmembrane region" description="Helical" evidence="7">
    <location>
        <begin position="334"/>
        <end position="357"/>
    </location>
</feature>
<dbReference type="PANTHER" id="PTHR43791">
    <property type="entry name" value="PERMEASE-RELATED"/>
    <property type="match status" value="1"/>
</dbReference>
<feature type="transmembrane region" description="Helical" evidence="7">
    <location>
        <begin position="270"/>
        <end position="295"/>
    </location>
</feature>
<reference evidence="9" key="1">
    <citation type="journal article" date="2020" name="Stud. Mycol.">
        <title>101 Dothideomycetes genomes: a test case for predicting lifestyles and emergence of pathogens.</title>
        <authorList>
            <person name="Haridas S."/>
            <person name="Albert R."/>
            <person name="Binder M."/>
            <person name="Bloem J."/>
            <person name="Labutti K."/>
            <person name="Salamov A."/>
            <person name="Andreopoulos B."/>
            <person name="Baker S."/>
            <person name="Barry K."/>
            <person name="Bills G."/>
            <person name="Bluhm B."/>
            <person name="Cannon C."/>
            <person name="Castanera R."/>
            <person name="Culley D."/>
            <person name="Daum C."/>
            <person name="Ezra D."/>
            <person name="Gonzalez J."/>
            <person name="Henrissat B."/>
            <person name="Kuo A."/>
            <person name="Liang C."/>
            <person name="Lipzen A."/>
            <person name="Lutzoni F."/>
            <person name="Magnuson J."/>
            <person name="Mondo S."/>
            <person name="Nolan M."/>
            <person name="Ohm R."/>
            <person name="Pangilinan J."/>
            <person name="Park H.-J."/>
            <person name="Ramirez L."/>
            <person name="Alfaro M."/>
            <person name="Sun H."/>
            <person name="Tritt A."/>
            <person name="Yoshinaga Y."/>
            <person name="Zwiers L.-H."/>
            <person name="Turgeon B."/>
            <person name="Goodwin S."/>
            <person name="Spatafora J."/>
            <person name="Crous P."/>
            <person name="Grigoriev I."/>
        </authorList>
    </citation>
    <scope>NUCLEOTIDE SEQUENCE</scope>
    <source>
        <strain evidence="9">CBS 125425</strain>
    </source>
</reference>
<feature type="domain" description="Major facilitator superfamily (MFS) profile" evidence="8">
    <location>
        <begin position="41"/>
        <end position="457"/>
    </location>
</feature>
<keyword evidence="5 7" id="KW-0472">Membrane</keyword>
<comment type="caution">
    <text evidence="9">The sequence shown here is derived from an EMBL/GenBank/DDBJ whole genome shotgun (WGS) entry which is preliminary data.</text>
</comment>
<keyword evidence="2" id="KW-0813">Transport</keyword>
<dbReference type="FunFam" id="1.20.1250.20:FF:000034">
    <property type="entry name" value="MFS general substrate transporter"/>
    <property type="match status" value="1"/>
</dbReference>
<dbReference type="PANTHER" id="PTHR43791:SF52">
    <property type="entry name" value="TRANSPORTER, PUTATIVE (AFU_ORTHOLOGUE AFUA_1G11820)-RELATED"/>
    <property type="match status" value="1"/>
</dbReference>
<feature type="transmembrane region" description="Helical" evidence="7">
    <location>
        <begin position="167"/>
        <end position="188"/>
    </location>
</feature>
<feature type="transmembrane region" description="Helical" evidence="7">
    <location>
        <begin position="428"/>
        <end position="449"/>
    </location>
</feature>
<dbReference type="Proteomes" id="UP000799444">
    <property type="component" value="Unassembled WGS sequence"/>
</dbReference>
<evidence type="ECO:0000259" key="8">
    <source>
        <dbReference type="PROSITE" id="PS50850"/>
    </source>
</evidence>
<protein>
    <submittedName>
        <fullName evidence="9">MFS general substrate transporter</fullName>
    </submittedName>
</protein>
<feature type="region of interest" description="Disordered" evidence="6">
    <location>
        <begin position="459"/>
        <end position="484"/>
    </location>
</feature>
<evidence type="ECO:0000256" key="5">
    <source>
        <dbReference type="ARBA" id="ARBA00023136"/>
    </source>
</evidence>
<evidence type="ECO:0000256" key="6">
    <source>
        <dbReference type="SAM" id="MobiDB-lite"/>
    </source>
</evidence>
<dbReference type="Gene3D" id="1.20.1250.20">
    <property type="entry name" value="MFS general substrate transporter like domains"/>
    <property type="match status" value="2"/>
</dbReference>
<dbReference type="GO" id="GO:0022857">
    <property type="term" value="F:transmembrane transporter activity"/>
    <property type="evidence" value="ECO:0007669"/>
    <property type="project" value="InterPro"/>
</dbReference>
<keyword evidence="3 7" id="KW-0812">Transmembrane</keyword>
<gene>
    <name evidence="9" type="ORF">EJ04DRAFT_60495</name>
</gene>
<accession>A0A9P4R7I6</accession>
<evidence type="ECO:0000256" key="2">
    <source>
        <dbReference type="ARBA" id="ARBA00022448"/>
    </source>
</evidence>
<keyword evidence="10" id="KW-1185">Reference proteome</keyword>
<dbReference type="InterPro" id="IPR011701">
    <property type="entry name" value="MFS"/>
</dbReference>
<feature type="transmembrane region" description="Helical" evidence="7">
    <location>
        <begin position="80"/>
        <end position="100"/>
    </location>
</feature>
<feature type="transmembrane region" description="Helical" evidence="7">
    <location>
        <begin position="307"/>
        <end position="327"/>
    </location>
</feature>
<evidence type="ECO:0000256" key="7">
    <source>
        <dbReference type="SAM" id="Phobius"/>
    </source>
</evidence>
<organism evidence="9 10">
    <name type="scientific">Polyplosphaeria fusca</name>
    <dbReference type="NCBI Taxonomy" id="682080"/>
    <lineage>
        <taxon>Eukaryota</taxon>
        <taxon>Fungi</taxon>
        <taxon>Dikarya</taxon>
        <taxon>Ascomycota</taxon>
        <taxon>Pezizomycotina</taxon>
        <taxon>Dothideomycetes</taxon>
        <taxon>Pleosporomycetidae</taxon>
        <taxon>Pleosporales</taxon>
        <taxon>Tetraplosphaeriaceae</taxon>
        <taxon>Polyplosphaeria</taxon>
    </lineage>
</organism>
<dbReference type="SUPFAM" id="SSF103473">
    <property type="entry name" value="MFS general substrate transporter"/>
    <property type="match status" value="1"/>
</dbReference>
<feature type="transmembrane region" description="Helical" evidence="7">
    <location>
        <begin position="363"/>
        <end position="384"/>
    </location>
</feature>
<feature type="transmembrane region" description="Helical" evidence="7">
    <location>
        <begin position="396"/>
        <end position="416"/>
    </location>
</feature>
<evidence type="ECO:0000313" key="9">
    <source>
        <dbReference type="EMBL" id="KAF2738263.1"/>
    </source>
</evidence>
<evidence type="ECO:0000256" key="3">
    <source>
        <dbReference type="ARBA" id="ARBA00022692"/>
    </source>
</evidence>
<name>A0A9P4R7I6_9PLEO</name>
<feature type="transmembrane region" description="Helical" evidence="7">
    <location>
        <begin position="132"/>
        <end position="155"/>
    </location>
</feature>
<feature type="compositionally biased region" description="Basic and acidic residues" evidence="6">
    <location>
        <begin position="474"/>
        <end position="484"/>
    </location>
</feature>
<sequence length="484" mass="53565">MADVKSADIADEKVEVINDTRGTHIDPVAEKKLIRKCDLHVVPPVTVLFLLAFLDRTNIGNAKIQGLTEDLHMQGSDYNIALFTFFIPYILFEVPSNLIIKKVAPSTWLSLIMVLWGISTIGMGLVNSLGGLVAMRLLLGLFEAGLFPGCVYLISMYYKRYELQWRLTLFFAASIIAGGFGGLLAFAIAKMDGIRGYGGWRWIFIIEGLVTVVIGLVAKWWVTDWPETASFLNDEERALLIARLSADSGDAVMNRLDKRAWKRILRDPKIYLGIFMYLGVVNTGYAGSFFVPTIIKELGFTSAAAQVRSIPIFIVATVTALVTAVLTDRLRHRFWFCIAGLCIASVGYIILLAQGGLSAGVKYFALFLVVPGGYITQPITLVWLSNLMSGHYKRSVSSALQVGVGNIGGIVASNIFLMSEVPRYWTGYGVSLGMLWLCGAACVAMSILVKFENRKRERGERDHRLQEEDADNLGDDHPHFRLTT</sequence>
<dbReference type="AlphaFoldDB" id="A0A9P4R7I6"/>
<feature type="transmembrane region" description="Helical" evidence="7">
    <location>
        <begin position="107"/>
        <end position="126"/>
    </location>
</feature>
<dbReference type="InterPro" id="IPR020846">
    <property type="entry name" value="MFS_dom"/>
</dbReference>
<dbReference type="InterPro" id="IPR036259">
    <property type="entry name" value="MFS_trans_sf"/>
</dbReference>
<dbReference type="OrthoDB" id="19923at2759"/>
<keyword evidence="4 7" id="KW-1133">Transmembrane helix</keyword>
<evidence type="ECO:0000313" key="10">
    <source>
        <dbReference type="Proteomes" id="UP000799444"/>
    </source>
</evidence>
<comment type="subcellular location">
    <subcellularLocation>
        <location evidence="1">Membrane</location>
        <topology evidence="1">Multi-pass membrane protein</topology>
    </subcellularLocation>
</comment>
<feature type="transmembrane region" description="Helical" evidence="7">
    <location>
        <begin position="200"/>
        <end position="222"/>
    </location>
</feature>
<dbReference type="GO" id="GO:0016020">
    <property type="term" value="C:membrane"/>
    <property type="evidence" value="ECO:0007669"/>
    <property type="project" value="UniProtKB-SubCell"/>
</dbReference>